<name>A0A9D7HQ40_9PROT</name>
<dbReference type="Proteomes" id="UP000807785">
    <property type="component" value="Unassembled WGS sequence"/>
</dbReference>
<dbReference type="SMART" id="SM01321">
    <property type="entry name" value="Y1_Tnp"/>
    <property type="match status" value="1"/>
</dbReference>
<evidence type="ECO:0000313" key="2">
    <source>
        <dbReference type="EMBL" id="MBK6971951.1"/>
    </source>
</evidence>
<dbReference type="Gene3D" id="3.30.70.1290">
    <property type="entry name" value="Transposase IS200-like"/>
    <property type="match status" value="1"/>
</dbReference>
<dbReference type="GO" id="GO:0003677">
    <property type="term" value="F:DNA binding"/>
    <property type="evidence" value="ECO:0007669"/>
    <property type="project" value="InterPro"/>
</dbReference>
<gene>
    <name evidence="2" type="ORF">IPH26_02930</name>
</gene>
<dbReference type="AlphaFoldDB" id="A0A9D7HQ40"/>
<dbReference type="PANTHER" id="PTHR34322">
    <property type="entry name" value="TRANSPOSASE, Y1_TNP DOMAIN-CONTAINING"/>
    <property type="match status" value="1"/>
</dbReference>
<proteinExistence type="predicted"/>
<dbReference type="PANTHER" id="PTHR34322:SF2">
    <property type="entry name" value="TRANSPOSASE IS200-LIKE DOMAIN-CONTAINING PROTEIN"/>
    <property type="match status" value="1"/>
</dbReference>
<evidence type="ECO:0000313" key="3">
    <source>
        <dbReference type="Proteomes" id="UP000807785"/>
    </source>
</evidence>
<dbReference type="SUPFAM" id="SSF143422">
    <property type="entry name" value="Transposase IS200-like"/>
    <property type="match status" value="1"/>
</dbReference>
<feature type="domain" description="Transposase IS200-like" evidence="1">
    <location>
        <begin position="9"/>
        <end position="124"/>
    </location>
</feature>
<dbReference type="GO" id="GO:0004803">
    <property type="term" value="F:transposase activity"/>
    <property type="evidence" value="ECO:0007669"/>
    <property type="project" value="InterPro"/>
</dbReference>
<dbReference type="Pfam" id="PF01797">
    <property type="entry name" value="Y1_Tnp"/>
    <property type="match status" value="1"/>
</dbReference>
<evidence type="ECO:0000259" key="1">
    <source>
        <dbReference type="SMART" id="SM01321"/>
    </source>
</evidence>
<sequence length="228" mass="26247">MARLPRLVVPGLPHHVIQRGNDRQSIFRDESDRRRYLEILQDVIRTHRLAIHAYVLMDNHVHILASPATAEGLSRTMQSLGRRYVGWFNARHGRSGTLWEGRFRCAVIETERYLLACMRYIELNPVRAGMVVRAGDYPWSSAGFHLGQRQSQLVTDHPLFWALGNTPFEREVAWRSLLDQGLPDQEVRKISESAFKGWACGSDEFLAWLKNRTERPVAPRPRGRPLTG</sequence>
<organism evidence="2 3">
    <name type="scientific">Candidatus Methylophosphatis roskildensis</name>
    <dbReference type="NCBI Taxonomy" id="2899263"/>
    <lineage>
        <taxon>Bacteria</taxon>
        <taxon>Pseudomonadati</taxon>
        <taxon>Pseudomonadota</taxon>
        <taxon>Betaproteobacteria</taxon>
        <taxon>Nitrosomonadales</taxon>
        <taxon>Sterolibacteriaceae</taxon>
        <taxon>Candidatus Methylophosphatis</taxon>
    </lineage>
</organism>
<comment type="caution">
    <text evidence="2">The sequence shown here is derived from an EMBL/GenBank/DDBJ whole genome shotgun (WGS) entry which is preliminary data.</text>
</comment>
<protein>
    <submittedName>
        <fullName evidence="2">Transposase</fullName>
    </submittedName>
</protein>
<reference evidence="2" key="1">
    <citation type="submission" date="2020-10" db="EMBL/GenBank/DDBJ databases">
        <title>Connecting structure to function with the recovery of over 1000 high-quality activated sludge metagenome-assembled genomes encoding full-length rRNA genes using long-read sequencing.</title>
        <authorList>
            <person name="Singleton C.M."/>
            <person name="Petriglieri F."/>
            <person name="Kristensen J.M."/>
            <person name="Kirkegaard R.H."/>
            <person name="Michaelsen T.Y."/>
            <person name="Andersen M.H."/>
            <person name="Karst S.M."/>
            <person name="Dueholm M.S."/>
            <person name="Nielsen P.H."/>
            <person name="Albertsen M."/>
        </authorList>
    </citation>
    <scope>NUCLEOTIDE SEQUENCE</scope>
    <source>
        <strain evidence="2">Bjer_18-Q3-R1-45_BAT3C.347</strain>
    </source>
</reference>
<accession>A0A9D7HQ40</accession>
<dbReference type="InterPro" id="IPR002686">
    <property type="entry name" value="Transposase_17"/>
</dbReference>
<dbReference type="EMBL" id="JADJEV010000001">
    <property type="protein sequence ID" value="MBK6971951.1"/>
    <property type="molecule type" value="Genomic_DNA"/>
</dbReference>
<dbReference type="GO" id="GO:0006313">
    <property type="term" value="P:DNA transposition"/>
    <property type="evidence" value="ECO:0007669"/>
    <property type="project" value="InterPro"/>
</dbReference>
<dbReference type="InterPro" id="IPR036515">
    <property type="entry name" value="Transposase_17_sf"/>
</dbReference>